<name>A0AAP6GAF7_AERME</name>
<accession>A0AAP6GAF7</accession>
<comment type="caution">
    <text evidence="3">The sequence shown here is derived from an EMBL/GenBank/DDBJ whole genome shotgun (WGS) entry which is preliminary data.</text>
</comment>
<feature type="chain" id="PRO_5042943123" evidence="1">
    <location>
        <begin position="24"/>
        <end position="311"/>
    </location>
</feature>
<dbReference type="Proteomes" id="UP001285835">
    <property type="component" value="Unassembled WGS sequence"/>
</dbReference>
<dbReference type="SMART" id="SM00635">
    <property type="entry name" value="BID_2"/>
    <property type="match status" value="3"/>
</dbReference>
<dbReference type="PROSITE" id="PS51257">
    <property type="entry name" value="PROKAR_LIPOPROTEIN"/>
    <property type="match status" value="1"/>
</dbReference>
<dbReference type="InterPro" id="IPR003343">
    <property type="entry name" value="Big_2"/>
</dbReference>
<feature type="domain" description="BIG2" evidence="2">
    <location>
        <begin position="126"/>
        <end position="207"/>
    </location>
</feature>
<gene>
    <name evidence="3" type="ORF">SJS82_04625</name>
</gene>
<dbReference type="SUPFAM" id="SSF49373">
    <property type="entry name" value="Invasin/intimin cell-adhesion fragments"/>
    <property type="match status" value="3"/>
</dbReference>
<dbReference type="RefSeq" id="WP_319916455.1">
    <property type="nucleotide sequence ID" value="NZ_JAWZXF010000005.1"/>
</dbReference>
<dbReference type="EMBL" id="JAWZXF010000005">
    <property type="protein sequence ID" value="MDX7921214.1"/>
    <property type="molecule type" value="Genomic_DNA"/>
</dbReference>
<dbReference type="InterPro" id="IPR008964">
    <property type="entry name" value="Invasin/intimin_cell_adhesion"/>
</dbReference>
<dbReference type="Pfam" id="PF02368">
    <property type="entry name" value="Big_2"/>
    <property type="match status" value="3"/>
</dbReference>
<evidence type="ECO:0000256" key="1">
    <source>
        <dbReference type="SAM" id="SignalP"/>
    </source>
</evidence>
<sequence length="311" mass="31929">MLRSYVALLFSFLLLGCSSGSEDTTPETSPSLEQIHIVANPISTRGSSSLILAKGNTQPFIATGHYDDGSVKDLTSETSWHSSDSRIATMSSPGALTARDTGTTTVTASHDGITSNTVQVTVTDATLTAIQVTPPSVSVGKGQTQQLTATATYSDNTTADISGNVTWLPTDITTATVSTTGLLTSRVAGTTELTASLDGINSNRVQVTVTDATLTAIQVTPPSVSLAKGQTQQLTATATYSDNTTADISGDVTWLPTDITTAIVSATGLLTGRVAGTTELSASLDGINSNRVQVTVTDATLTAIQVTPPSV</sequence>
<evidence type="ECO:0000313" key="4">
    <source>
        <dbReference type="Proteomes" id="UP001285835"/>
    </source>
</evidence>
<feature type="signal peptide" evidence="1">
    <location>
        <begin position="1"/>
        <end position="23"/>
    </location>
</feature>
<dbReference type="Gene3D" id="2.60.40.1080">
    <property type="match status" value="3"/>
</dbReference>
<organism evidence="3 4">
    <name type="scientific">Aeromonas media</name>
    <dbReference type="NCBI Taxonomy" id="651"/>
    <lineage>
        <taxon>Bacteria</taxon>
        <taxon>Pseudomonadati</taxon>
        <taxon>Pseudomonadota</taxon>
        <taxon>Gammaproteobacteria</taxon>
        <taxon>Aeromonadales</taxon>
        <taxon>Aeromonadaceae</taxon>
        <taxon>Aeromonas</taxon>
    </lineage>
</organism>
<protein>
    <submittedName>
        <fullName evidence="3">Ig-like domain-containing protein</fullName>
    </submittedName>
</protein>
<evidence type="ECO:0000259" key="2">
    <source>
        <dbReference type="SMART" id="SM00635"/>
    </source>
</evidence>
<proteinExistence type="predicted"/>
<dbReference type="AlphaFoldDB" id="A0AAP6GAF7"/>
<reference evidence="3" key="1">
    <citation type="submission" date="2023-11" db="EMBL/GenBank/DDBJ databases">
        <title>WGS of Aeromonas in Northern Israel.</title>
        <authorList>
            <person name="Hershko Y."/>
        </authorList>
    </citation>
    <scope>NUCLEOTIDE SEQUENCE</scope>
    <source>
        <strain evidence="3">02297</strain>
    </source>
</reference>
<feature type="domain" description="BIG2" evidence="2">
    <location>
        <begin position="38"/>
        <end position="120"/>
    </location>
</feature>
<feature type="non-terminal residue" evidence="3">
    <location>
        <position position="311"/>
    </location>
</feature>
<evidence type="ECO:0000313" key="3">
    <source>
        <dbReference type="EMBL" id="MDX7921214.1"/>
    </source>
</evidence>
<keyword evidence="1" id="KW-0732">Signal</keyword>
<feature type="domain" description="BIG2" evidence="2">
    <location>
        <begin position="213"/>
        <end position="306"/>
    </location>
</feature>